<name>A0A844GY00_9CHRO</name>
<dbReference type="InterPro" id="IPR050330">
    <property type="entry name" value="Bact_OuterMem_StrucFunc"/>
</dbReference>
<dbReference type="AlphaFoldDB" id="A0A844GY00"/>
<organism evidence="4 5">
    <name type="scientific">Cyanobacterium aponinum 0216</name>
    <dbReference type="NCBI Taxonomy" id="2676140"/>
    <lineage>
        <taxon>Bacteria</taxon>
        <taxon>Bacillati</taxon>
        <taxon>Cyanobacteriota</taxon>
        <taxon>Cyanophyceae</taxon>
        <taxon>Oscillatoriophycideae</taxon>
        <taxon>Chroococcales</taxon>
        <taxon>Geminocystaceae</taxon>
        <taxon>Cyanobacterium</taxon>
    </lineage>
</organism>
<evidence type="ECO:0000313" key="5">
    <source>
        <dbReference type="Proteomes" id="UP000437131"/>
    </source>
</evidence>
<accession>A0A844GY00</accession>
<dbReference type="PROSITE" id="PS51123">
    <property type="entry name" value="OMPA_2"/>
    <property type="match status" value="1"/>
</dbReference>
<proteinExistence type="predicted"/>
<dbReference type="InterPro" id="IPR036737">
    <property type="entry name" value="OmpA-like_sf"/>
</dbReference>
<evidence type="ECO:0000313" key="4">
    <source>
        <dbReference type="EMBL" id="MTF39045.1"/>
    </source>
</evidence>
<keyword evidence="2" id="KW-1133">Transmembrane helix</keyword>
<gene>
    <name evidence="4" type="ORF">GGC33_08895</name>
</gene>
<evidence type="ECO:0000256" key="1">
    <source>
        <dbReference type="PROSITE-ProRule" id="PRU00473"/>
    </source>
</evidence>
<dbReference type="Gene3D" id="3.30.1330.60">
    <property type="entry name" value="OmpA-like domain"/>
    <property type="match status" value="1"/>
</dbReference>
<reference evidence="4 5" key="1">
    <citation type="submission" date="2019-11" db="EMBL/GenBank/DDBJ databases">
        <title>Isolation of a new High Light Tolerant Cyanobacteria.</title>
        <authorList>
            <person name="Dobson Z."/>
            <person name="Vaughn N."/>
            <person name="Vaughn M."/>
            <person name="Fromme P."/>
            <person name="Mazor Y."/>
        </authorList>
    </citation>
    <scope>NUCLEOTIDE SEQUENCE [LARGE SCALE GENOMIC DNA]</scope>
    <source>
        <strain evidence="4 5">0216</strain>
    </source>
</reference>
<dbReference type="RefSeq" id="WP_155083804.1">
    <property type="nucleotide sequence ID" value="NZ_WMIA01000009.1"/>
</dbReference>
<dbReference type="CDD" id="cd07185">
    <property type="entry name" value="OmpA_C-like"/>
    <property type="match status" value="1"/>
</dbReference>
<evidence type="ECO:0000256" key="2">
    <source>
        <dbReference type="SAM" id="Phobius"/>
    </source>
</evidence>
<sequence>MSNFLEYETEEELIEEQDSGVWLSVGDLMSGLLMFFALLFIAVSAQLVEYNNIIKKIPLAIIEATKNIKGVGDNIQSEPNGDLSLDNKILFDEGKANLKPEGKQFLNNFIPVYSRTILSNKEFDNQVSRIIIEGHTSSKGEEKDNMELSFQRALAVTEYINTINFPDKDKFKQKLLAAGRGEIDANQEFDSPNDRKVMFRFQFKRGELGEIFNQKVNNYSENNSK</sequence>
<comment type="caution">
    <text evidence="4">The sequence shown here is derived from an EMBL/GenBank/DDBJ whole genome shotgun (WGS) entry which is preliminary data.</text>
</comment>
<keyword evidence="1 2" id="KW-0472">Membrane</keyword>
<dbReference type="Pfam" id="PF00691">
    <property type="entry name" value="OmpA"/>
    <property type="match status" value="1"/>
</dbReference>
<evidence type="ECO:0000259" key="3">
    <source>
        <dbReference type="PROSITE" id="PS51123"/>
    </source>
</evidence>
<dbReference type="EMBL" id="WMIA01000009">
    <property type="protein sequence ID" value="MTF39045.1"/>
    <property type="molecule type" value="Genomic_DNA"/>
</dbReference>
<dbReference type="GO" id="GO:0016020">
    <property type="term" value="C:membrane"/>
    <property type="evidence" value="ECO:0007669"/>
    <property type="project" value="UniProtKB-UniRule"/>
</dbReference>
<protein>
    <submittedName>
        <fullName evidence="4">OmpA family protein</fullName>
    </submittedName>
</protein>
<dbReference type="InterPro" id="IPR006665">
    <property type="entry name" value="OmpA-like"/>
</dbReference>
<feature type="domain" description="OmpA-like" evidence="3">
    <location>
        <begin position="78"/>
        <end position="205"/>
    </location>
</feature>
<feature type="transmembrane region" description="Helical" evidence="2">
    <location>
        <begin position="28"/>
        <end position="48"/>
    </location>
</feature>
<dbReference type="SUPFAM" id="SSF103088">
    <property type="entry name" value="OmpA-like"/>
    <property type="match status" value="1"/>
</dbReference>
<keyword evidence="2" id="KW-0812">Transmembrane</keyword>
<dbReference type="PANTHER" id="PTHR30329">
    <property type="entry name" value="STATOR ELEMENT OF FLAGELLAR MOTOR COMPLEX"/>
    <property type="match status" value="1"/>
</dbReference>
<dbReference type="Proteomes" id="UP000437131">
    <property type="component" value="Unassembled WGS sequence"/>
</dbReference>
<dbReference type="PANTHER" id="PTHR30329:SF21">
    <property type="entry name" value="LIPOPROTEIN YIAD-RELATED"/>
    <property type="match status" value="1"/>
</dbReference>